<comment type="catalytic activity">
    <reaction evidence="6">
        <text>(2R)-O-phospho-3-sulfolactate + H2O = (2R)-3-sulfolactate + phosphate</text>
        <dbReference type="Rhea" id="RHEA:23416"/>
        <dbReference type="ChEBI" id="CHEBI:15377"/>
        <dbReference type="ChEBI" id="CHEBI:15597"/>
        <dbReference type="ChEBI" id="CHEBI:43474"/>
        <dbReference type="ChEBI" id="CHEBI:58738"/>
        <dbReference type="EC" id="3.1.3.71"/>
    </reaction>
</comment>
<dbReference type="AlphaFoldDB" id="A0A8U0ABQ9"/>
<keyword evidence="4" id="KW-0378">Hydrolase</keyword>
<gene>
    <name evidence="7" type="ORF">MW046_17755</name>
</gene>
<evidence type="ECO:0000313" key="7">
    <source>
        <dbReference type="EMBL" id="UPM45197.1"/>
    </source>
</evidence>
<dbReference type="GO" id="GO:0000287">
    <property type="term" value="F:magnesium ion binding"/>
    <property type="evidence" value="ECO:0007669"/>
    <property type="project" value="InterPro"/>
</dbReference>
<protein>
    <recommendedName>
        <fullName evidence="3">2-phosphosulfolactate phosphatase</fullName>
        <ecNumber evidence="3">3.1.3.71</ecNumber>
    </recommendedName>
</protein>
<dbReference type="Gene3D" id="3.90.1560.10">
    <property type="entry name" value="ComB-like"/>
    <property type="match status" value="1"/>
</dbReference>
<dbReference type="Pfam" id="PF04029">
    <property type="entry name" value="2-ph_phosp"/>
    <property type="match status" value="1"/>
</dbReference>
<keyword evidence="7" id="KW-0614">Plasmid</keyword>
<sequence length="233" mass="25266">MSHERTEVNTDEPVVHTLDRLEDVPEPTPAGDFVVIDVIISSTSIVQLFEADAAYVKPFANVDTALAFAETTNDAFLVGEQEGRAIDGFDSGPLPSVLDTHNIEERPVGILTSNGTRAVERIGYDREIFVASTVNAAAIASALEGRGRDVWLVAAGRRGNPTPEDSAGVELVKRHFSGNLTETAEETIKTDIRTSGTARWLTELGFEHEVEQLLQFNSSDIVPRMKNGVFGTV</sequence>
<name>A0A8U0ABQ9_9EURY</name>
<dbReference type="GeneID" id="71929932"/>
<reference evidence="7" key="1">
    <citation type="submission" date="2022-04" db="EMBL/GenBank/DDBJ databases">
        <title>Halocatena sp. nov., isolated from a salt lake.</title>
        <authorList>
            <person name="Cui H.-L."/>
        </authorList>
    </citation>
    <scope>NUCLEOTIDE SEQUENCE</scope>
    <source>
        <strain evidence="7">AD-1</strain>
        <plasmid evidence="7">unnamed3</plasmid>
    </source>
</reference>
<dbReference type="InterPro" id="IPR036702">
    <property type="entry name" value="ComB-like_sf"/>
</dbReference>
<dbReference type="RefSeq" id="WP_247995851.1">
    <property type="nucleotide sequence ID" value="NZ_CP096022.1"/>
</dbReference>
<comment type="cofactor">
    <cofactor evidence="1">
        <name>Mg(2+)</name>
        <dbReference type="ChEBI" id="CHEBI:18420"/>
    </cofactor>
</comment>
<evidence type="ECO:0000313" key="8">
    <source>
        <dbReference type="Proteomes" id="UP000831768"/>
    </source>
</evidence>
<dbReference type="KEGG" id="haad:MW046_17755"/>
<dbReference type="InterPro" id="IPR005238">
    <property type="entry name" value="ComB-like"/>
</dbReference>
<keyword evidence="8" id="KW-1185">Reference proteome</keyword>
<dbReference type="PANTHER" id="PTHR37311">
    <property type="entry name" value="2-PHOSPHOSULFOLACTATE PHOSPHATASE-RELATED"/>
    <property type="match status" value="1"/>
</dbReference>
<evidence type="ECO:0000256" key="1">
    <source>
        <dbReference type="ARBA" id="ARBA00001946"/>
    </source>
</evidence>
<evidence type="ECO:0000256" key="5">
    <source>
        <dbReference type="ARBA" id="ARBA00022842"/>
    </source>
</evidence>
<dbReference type="Proteomes" id="UP000831768">
    <property type="component" value="Plasmid unnamed3"/>
</dbReference>
<geneLocation type="plasmid" evidence="7 8">
    <name>unnamed3</name>
</geneLocation>
<organism evidence="7 8">
    <name type="scientific">Halocatena salina</name>
    <dbReference type="NCBI Taxonomy" id="2934340"/>
    <lineage>
        <taxon>Archaea</taxon>
        <taxon>Methanobacteriati</taxon>
        <taxon>Methanobacteriota</taxon>
        <taxon>Stenosarchaea group</taxon>
        <taxon>Halobacteria</taxon>
        <taxon>Halobacteriales</taxon>
        <taxon>Natronomonadaceae</taxon>
        <taxon>Halocatena</taxon>
    </lineage>
</organism>
<dbReference type="PANTHER" id="PTHR37311:SF1">
    <property type="entry name" value="2-PHOSPHOSULFOLACTATE PHOSPHATASE-RELATED"/>
    <property type="match status" value="1"/>
</dbReference>
<evidence type="ECO:0000256" key="4">
    <source>
        <dbReference type="ARBA" id="ARBA00022801"/>
    </source>
</evidence>
<proteinExistence type="inferred from homology"/>
<dbReference type="GO" id="GO:0050532">
    <property type="term" value="F:2-phosphosulfolactate phosphatase activity"/>
    <property type="evidence" value="ECO:0007669"/>
    <property type="project" value="UniProtKB-EC"/>
</dbReference>
<evidence type="ECO:0000256" key="3">
    <source>
        <dbReference type="ARBA" id="ARBA00012953"/>
    </source>
</evidence>
<dbReference type="EC" id="3.1.3.71" evidence="3"/>
<accession>A0A8U0ABQ9</accession>
<evidence type="ECO:0000256" key="6">
    <source>
        <dbReference type="ARBA" id="ARBA00033711"/>
    </source>
</evidence>
<keyword evidence="5" id="KW-0460">Magnesium</keyword>
<evidence type="ECO:0000256" key="2">
    <source>
        <dbReference type="ARBA" id="ARBA00009997"/>
    </source>
</evidence>
<comment type="similarity">
    <text evidence="2">Belongs to the ComB family.</text>
</comment>
<dbReference type="SUPFAM" id="SSF142823">
    <property type="entry name" value="ComB-like"/>
    <property type="match status" value="1"/>
</dbReference>
<dbReference type="EMBL" id="CP096022">
    <property type="protein sequence ID" value="UPM45197.1"/>
    <property type="molecule type" value="Genomic_DNA"/>
</dbReference>
<dbReference type="GO" id="GO:0050545">
    <property type="term" value="F:sulfopyruvate decarboxylase activity"/>
    <property type="evidence" value="ECO:0007669"/>
    <property type="project" value="TreeGrafter"/>
</dbReference>